<evidence type="ECO:0000313" key="3">
    <source>
        <dbReference type="Proteomes" id="UP001597391"/>
    </source>
</evidence>
<comment type="caution">
    <text evidence="2">The sequence shown here is derived from an EMBL/GenBank/DDBJ whole genome shotgun (WGS) entry which is preliminary data.</text>
</comment>
<dbReference type="EMBL" id="JBHUOP010000001">
    <property type="protein sequence ID" value="MFD2839125.1"/>
    <property type="molecule type" value="Genomic_DNA"/>
</dbReference>
<dbReference type="PANTHER" id="PTHR40114:SF1">
    <property type="entry name" value="SLR0698 PROTEIN"/>
    <property type="match status" value="1"/>
</dbReference>
<sequence>MSETGYGDFEFERRFYVEELPEVVMDDPTPTLIVQNYFLAQDGYAIRVRLQAPGVRLHMTGAEDIDALLEEHAGTFDFCAITVKGPMNGGTRYEAERELDITQGLNMLQRGTNRVIKNRYSVWLGSDGWVIDVFGGSNFPLLVAEVERGGPVTDLEIPSFCVSEVTEDKRFSNESLSHAPFARWADQYGVELGGVGPVFLDSLGTNVFHD</sequence>
<dbReference type="InterPro" id="IPR012042">
    <property type="entry name" value="NeuTTM/CthTTM-like"/>
</dbReference>
<proteinExistence type="predicted"/>
<dbReference type="InterPro" id="IPR023577">
    <property type="entry name" value="CYTH_domain"/>
</dbReference>
<keyword evidence="3" id="KW-1185">Reference proteome</keyword>
<reference evidence="3" key="1">
    <citation type="journal article" date="2019" name="Int. J. Syst. Evol. Microbiol.">
        <title>The Global Catalogue of Microorganisms (GCM) 10K type strain sequencing project: providing services to taxonomists for standard genome sequencing and annotation.</title>
        <authorList>
            <consortium name="The Broad Institute Genomics Platform"/>
            <consortium name="The Broad Institute Genome Sequencing Center for Infectious Disease"/>
            <person name="Wu L."/>
            <person name="Ma J."/>
        </authorList>
    </citation>
    <scope>NUCLEOTIDE SEQUENCE [LARGE SCALE GENOMIC DNA]</scope>
    <source>
        <strain evidence="3">KCTC 33576</strain>
    </source>
</reference>
<protein>
    <submittedName>
        <fullName evidence="2">CYTH domain-containing protein</fullName>
    </submittedName>
</protein>
<evidence type="ECO:0000313" key="2">
    <source>
        <dbReference type="EMBL" id="MFD2839125.1"/>
    </source>
</evidence>
<organism evidence="2 3">
    <name type="scientific">Populibacterium corticicola</name>
    <dbReference type="NCBI Taxonomy" id="1812826"/>
    <lineage>
        <taxon>Bacteria</taxon>
        <taxon>Bacillati</taxon>
        <taxon>Actinomycetota</taxon>
        <taxon>Actinomycetes</taxon>
        <taxon>Micrococcales</taxon>
        <taxon>Jonesiaceae</taxon>
        <taxon>Populibacterium</taxon>
    </lineage>
</organism>
<dbReference type="Gene3D" id="2.40.320.10">
    <property type="entry name" value="Hypothetical Protein Pfu-838710-001"/>
    <property type="match status" value="1"/>
</dbReference>
<dbReference type="PANTHER" id="PTHR40114">
    <property type="entry name" value="SLR0698 PROTEIN"/>
    <property type="match status" value="1"/>
</dbReference>
<accession>A0ABW5XC69</accession>
<dbReference type="RefSeq" id="WP_377464548.1">
    <property type="nucleotide sequence ID" value="NZ_JBHUOP010000001.1"/>
</dbReference>
<dbReference type="CDD" id="cd07891">
    <property type="entry name" value="CYTH-like_CthTTM-like_1"/>
    <property type="match status" value="1"/>
</dbReference>
<dbReference type="InterPro" id="IPR033469">
    <property type="entry name" value="CYTH-like_dom_sf"/>
</dbReference>
<evidence type="ECO:0000259" key="1">
    <source>
        <dbReference type="SMART" id="SM01118"/>
    </source>
</evidence>
<dbReference type="SUPFAM" id="SSF55154">
    <property type="entry name" value="CYTH-like phosphatases"/>
    <property type="match status" value="1"/>
</dbReference>
<dbReference type="PIRSF" id="PIRSF016487">
    <property type="entry name" value="CYTH_UCP016487"/>
    <property type="match status" value="1"/>
</dbReference>
<dbReference type="SMART" id="SM01118">
    <property type="entry name" value="CYTH"/>
    <property type="match status" value="1"/>
</dbReference>
<feature type="domain" description="CYTH" evidence="1">
    <location>
        <begin position="8"/>
        <end position="178"/>
    </location>
</feature>
<name>A0ABW5XC69_9MICO</name>
<gene>
    <name evidence="2" type="ORF">ACFSYH_00860</name>
</gene>
<dbReference type="Proteomes" id="UP001597391">
    <property type="component" value="Unassembled WGS sequence"/>
</dbReference>